<evidence type="ECO:0000313" key="2">
    <source>
        <dbReference type="EMBL" id="RNA13410.1"/>
    </source>
</evidence>
<dbReference type="Proteomes" id="UP000276133">
    <property type="component" value="Unassembled WGS sequence"/>
</dbReference>
<gene>
    <name evidence="2" type="ORF">BpHYR1_046793</name>
</gene>
<dbReference type="EMBL" id="REGN01005429">
    <property type="protein sequence ID" value="RNA13410.1"/>
    <property type="molecule type" value="Genomic_DNA"/>
</dbReference>
<feature type="transmembrane region" description="Helical" evidence="1">
    <location>
        <begin position="71"/>
        <end position="92"/>
    </location>
</feature>
<evidence type="ECO:0000313" key="3">
    <source>
        <dbReference type="Proteomes" id="UP000276133"/>
    </source>
</evidence>
<evidence type="ECO:0000256" key="1">
    <source>
        <dbReference type="SAM" id="Phobius"/>
    </source>
</evidence>
<protein>
    <submittedName>
        <fullName evidence="2">Uncharacterized protein</fullName>
    </submittedName>
</protein>
<comment type="caution">
    <text evidence="2">The sequence shown here is derived from an EMBL/GenBank/DDBJ whole genome shotgun (WGS) entry which is preliminary data.</text>
</comment>
<keyword evidence="1" id="KW-0472">Membrane</keyword>
<feature type="transmembrane region" description="Helical" evidence="1">
    <location>
        <begin position="44"/>
        <end position="65"/>
    </location>
</feature>
<organism evidence="2 3">
    <name type="scientific">Brachionus plicatilis</name>
    <name type="common">Marine rotifer</name>
    <name type="synonym">Brachionus muelleri</name>
    <dbReference type="NCBI Taxonomy" id="10195"/>
    <lineage>
        <taxon>Eukaryota</taxon>
        <taxon>Metazoa</taxon>
        <taxon>Spiralia</taxon>
        <taxon>Gnathifera</taxon>
        <taxon>Rotifera</taxon>
        <taxon>Eurotatoria</taxon>
        <taxon>Monogononta</taxon>
        <taxon>Pseudotrocha</taxon>
        <taxon>Ploima</taxon>
        <taxon>Brachionidae</taxon>
        <taxon>Brachionus</taxon>
    </lineage>
</organism>
<accession>A0A3M7QPY3</accession>
<keyword evidence="1" id="KW-0812">Transmembrane</keyword>
<proteinExistence type="predicted"/>
<keyword evidence="3" id="KW-1185">Reference proteome</keyword>
<reference evidence="2 3" key="1">
    <citation type="journal article" date="2018" name="Sci. Rep.">
        <title>Genomic signatures of local adaptation to the degree of environmental predictability in rotifers.</title>
        <authorList>
            <person name="Franch-Gras L."/>
            <person name="Hahn C."/>
            <person name="Garcia-Roger E.M."/>
            <person name="Carmona M.J."/>
            <person name="Serra M."/>
            <person name="Gomez A."/>
        </authorList>
    </citation>
    <scope>NUCLEOTIDE SEQUENCE [LARGE SCALE GENOMIC DNA]</scope>
    <source>
        <strain evidence="2">HYR1</strain>
    </source>
</reference>
<name>A0A3M7QPY3_BRAPC</name>
<keyword evidence="1" id="KW-1133">Transmembrane helix</keyword>
<dbReference type="AlphaFoldDB" id="A0A3M7QPY3"/>
<sequence length="101" mass="12055">MNLFIITRFSQIDLIKLNSRQNYVKTTFLRNINNFIFKQYNKEFNFKIFIMIILLYIMDTIDRIIRPLVQTAIGAIMQVLPVTIVLVSFWICGHMASIRYM</sequence>